<feature type="transmembrane region" description="Helical" evidence="1">
    <location>
        <begin position="12"/>
        <end position="38"/>
    </location>
</feature>
<feature type="transmembrane region" description="Helical" evidence="1">
    <location>
        <begin position="44"/>
        <end position="69"/>
    </location>
</feature>
<feature type="transmembrane region" description="Helical" evidence="1">
    <location>
        <begin position="122"/>
        <end position="141"/>
    </location>
</feature>
<keyword evidence="1" id="KW-0472">Membrane</keyword>
<accession>A0ABW4BNU1</accession>
<reference evidence="3" key="1">
    <citation type="journal article" date="2019" name="Int. J. Syst. Evol. Microbiol.">
        <title>The Global Catalogue of Microorganisms (GCM) 10K type strain sequencing project: providing services to taxonomists for standard genome sequencing and annotation.</title>
        <authorList>
            <consortium name="The Broad Institute Genomics Platform"/>
            <consortium name="The Broad Institute Genome Sequencing Center for Infectious Disease"/>
            <person name="Wu L."/>
            <person name="Ma J."/>
        </authorList>
    </citation>
    <scope>NUCLEOTIDE SEQUENCE [LARGE SCALE GENOMIC DNA]</scope>
    <source>
        <strain evidence="3">CCM 8937</strain>
    </source>
</reference>
<sequence length="196" mass="20952">MTKKLAKWSLKDVIMVGITALVFGVIYLGAVHVGVYLGVLLTPVGLAVLANEFIFGVWFMAAAFAGYVIQRPGAALITEMIAALLEVFMGNFYGPIVFVSGFVQGIGTEAGFMSNGYHRAGWPQLIIGAIAATVTSFIWGIVRASFSGLQWQLLAAIFVIRLLSALLFSAVIVKVVCDRLAKMGVLSNYPSGATQR</sequence>
<dbReference type="EMBL" id="JBHTOH010000090">
    <property type="protein sequence ID" value="MFD1411909.1"/>
    <property type="molecule type" value="Genomic_DNA"/>
</dbReference>
<protein>
    <submittedName>
        <fullName evidence="2">ECF transporter S component</fullName>
    </submittedName>
</protein>
<feature type="transmembrane region" description="Helical" evidence="1">
    <location>
        <begin position="153"/>
        <end position="173"/>
    </location>
</feature>
<dbReference type="Pfam" id="PF09819">
    <property type="entry name" value="ABC_cobalt"/>
    <property type="match status" value="1"/>
</dbReference>
<keyword evidence="3" id="KW-1185">Reference proteome</keyword>
<keyword evidence="1" id="KW-0812">Transmembrane</keyword>
<proteinExistence type="predicted"/>
<gene>
    <name evidence="2" type="ORF">ACFQ4R_09985</name>
</gene>
<dbReference type="Proteomes" id="UP001597191">
    <property type="component" value="Unassembled WGS sequence"/>
</dbReference>
<evidence type="ECO:0000313" key="2">
    <source>
        <dbReference type="EMBL" id="MFD1411909.1"/>
    </source>
</evidence>
<name>A0ABW4BNU1_9LACO</name>
<evidence type="ECO:0000313" key="3">
    <source>
        <dbReference type="Proteomes" id="UP001597191"/>
    </source>
</evidence>
<dbReference type="InterPro" id="IPR017195">
    <property type="entry name" value="ABC_thiamin-permease_prd"/>
</dbReference>
<organism evidence="2 3">
    <name type="scientific">Lapidilactobacillus gannanensis</name>
    <dbReference type="NCBI Taxonomy" id="2486002"/>
    <lineage>
        <taxon>Bacteria</taxon>
        <taxon>Bacillati</taxon>
        <taxon>Bacillota</taxon>
        <taxon>Bacilli</taxon>
        <taxon>Lactobacillales</taxon>
        <taxon>Lactobacillaceae</taxon>
        <taxon>Lapidilactobacillus</taxon>
    </lineage>
</organism>
<feature type="transmembrane region" description="Helical" evidence="1">
    <location>
        <begin position="81"/>
        <end position="102"/>
    </location>
</feature>
<evidence type="ECO:0000256" key="1">
    <source>
        <dbReference type="SAM" id="Phobius"/>
    </source>
</evidence>
<dbReference type="RefSeq" id="WP_125649549.1">
    <property type="nucleotide sequence ID" value="NZ_JBHTOH010000090.1"/>
</dbReference>
<keyword evidence="1" id="KW-1133">Transmembrane helix</keyword>
<comment type="caution">
    <text evidence="2">The sequence shown here is derived from an EMBL/GenBank/DDBJ whole genome shotgun (WGS) entry which is preliminary data.</text>
</comment>